<organism evidence="1 2">
    <name type="scientific">Moritella marina ATCC 15381</name>
    <dbReference type="NCBI Taxonomy" id="1202962"/>
    <lineage>
        <taxon>Bacteria</taxon>
        <taxon>Pseudomonadati</taxon>
        <taxon>Pseudomonadota</taxon>
        <taxon>Gammaproteobacteria</taxon>
        <taxon>Alteromonadales</taxon>
        <taxon>Moritellaceae</taxon>
        <taxon>Moritella</taxon>
    </lineage>
</organism>
<dbReference type="AlphaFoldDB" id="A0A5J6WIG1"/>
<gene>
    <name evidence="1" type="ORF">FR932_07935</name>
</gene>
<dbReference type="KEGG" id="mmaa:FR932_07935"/>
<dbReference type="OrthoDB" id="9814566at2"/>
<dbReference type="RefSeq" id="WP_019439986.1">
    <property type="nucleotide sequence ID" value="NZ_ALOE01000006.1"/>
</dbReference>
<dbReference type="InterPro" id="IPR025990">
    <property type="entry name" value="zinc_ribbon_bacterial"/>
</dbReference>
<protein>
    <submittedName>
        <fullName evidence="1">CPXCG motif-containing cysteine-rich protein</fullName>
    </submittedName>
</protein>
<evidence type="ECO:0000313" key="1">
    <source>
        <dbReference type="EMBL" id="QFI37787.1"/>
    </source>
</evidence>
<dbReference type="EMBL" id="CP044399">
    <property type="protein sequence ID" value="QFI37787.1"/>
    <property type="molecule type" value="Genomic_DNA"/>
</dbReference>
<proteinExistence type="predicted"/>
<keyword evidence="2" id="KW-1185">Reference proteome</keyword>
<sequence>MKQLTETSITCPYCGETLEVLIDPADVGQQYIEDCQVCCKPINFLISKDADGELAVAAYSDDEVF</sequence>
<dbReference type="PIRSF" id="PIRSF037225">
    <property type="entry name" value="UCP037225"/>
    <property type="match status" value="1"/>
</dbReference>
<evidence type="ECO:0000313" key="2">
    <source>
        <dbReference type="Proteomes" id="UP000327424"/>
    </source>
</evidence>
<reference evidence="1 2" key="1">
    <citation type="submission" date="2019-09" db="EMBL/GenBank/DDBJ databases">
        <title>Hybrid Assembly of the complete Genome of the Deep-Sea Bacterium Moritella marina from long Nanopore and Illumina reads.</title>
        <authorList>
            <person name="Magin S."/>
            <person name="Georgoulis A."/>
            <person name="Papadimitriou K."/>
            <person name="Iliakis G."/>
            <person name="Vorgias C.E."/>
        </authorList>
    </citation>
    <scope>NUCLEOTIDE SEQUENCE [LARGE SCALE GENOMIC DNA]</scope>
    <source>
        <strain evidence="1 2">MP-1</strain>
    </source>
</reference>
<accession>A0A5J6WIG1</accession>
<dbReference type="InterPro" id="IPR017143">
    <property type="entry name" value="UCP037225"/>
</dbReference>
<dbReference type="Proteomes" id="UP000327424">
    <property type="component" value="Chromosome"/>
</dbReference>
<dbReference type="Pfam" id="PF14255">
    <property type="entry name" value="Zn_ribbon_21"/>
    <property type="match status" value="1"/>
</dbReference>
<name>A0A5J6WIG1_MORMI</name>